<feature type="region of interest" description="Disordered" evidence="2">
    <location>
        <begin position="1"/>
        <end position="48"/>
    </location>
</feature>
<name>A0A1J1HLX4_9DIPT</name>
<comment type="similarity">
    <text evidence="1">Belongs to the dynein light chain Tctex-type family.</text>
</comment>
<dbReference type="Proteomes" id="UP000183832">
    <property type="component" value="Unassembled WGS sequence"/>
</dbReference>
<reference evidence="3 4" key="1">
    <citation type="submission" date="2015-04" db="EMBL/GenBank/DDBJ databases">
        <authorList>
            <person name="Syromyatnikov M.Y."/>
            <person name="Popov V.N."/>
        </authorList>
    </citation>
    <scope>NUCLEOTIDE SEQUENCE [LARGE SCALE GENOMIC DNA]</scope>
</reference>
<dbReference type="PANTHER" id="PTHR21255">
    <property type="entry name" value="T-COMPLEX-ASSOCIATED-TESTIS-EXPRESSED 1/ DYNEIN LIGHT CHAIN"/>
    <property type="match status" value="1"/>
</dbReference>
<evidence type="ECO:0000313" key="3">
    <source>
        <dbReference type="EMBL" id="CRK87225.1"/>
    </source>
</evidence>
<sequence length="194" mass="22530">MDQTLNETNEQPKSEPRRTLAFARNTIKGNDERNSARSSISSGGENKKEKRITRMFDSISLNKSRRSTYTRPTLRYLPTYQLESENPFNPCIVKDLLKEIVDFYVETNKISKFDQNSIISLCLNLSTEILNRVKAKRYDRYRIISNVTICENRNQSCGQTAAFIWDAESDGMAFYVHENTKFFVVAVVYGIYYD</sequence>
<dbReference type="PANTHER" id="PTHR21255:SF7">
    <property type="entry name" value="DYNEIN LIGHT CHAIN TCTEX-TYPE PROTEIN 2B"/>
    <property type="match status" value="1"/>
</dbReference>
<dbReference type="Gene3D" id="3.30.1140.40">
    <property type="entry name" value="Tctex-1"/>
    <property type="match status" value="1"/>
</dbReference>
<keyword evidence="4" id="KW-1185">Reference proteome</keyword>
<dbReference type="Pfam" id="PF03645">
    <property type="entry name" value="Tctex-1"/>
    <property type="match status" value="1"/>
</dbReference>
<accession>A0A1J1HLX4</accession>
<dbReference type="GO" id="GO:0045505">
    <property type="term" value="F:dynein intermediate chain binding"/>
    <property type="evidence" value="ECO:0007669"/>
    <property type="project" value="TreeGrafter"/>
</dbReference>
<protein>
    <submittedName>
        <fullName evidence="3">CLUMA_CG001029, isoform A</fullName>
    </submittedName>
</protein>
<dbReference type="GO" id="GO:0005868">
    <property type="term" value="C:cytoplasmic dynein complex"/>
    <property type="evidence" value="ECO:0007669"/>
    <property type="project" value="TreeGrafter"/>
</dbReference>
<dbReference type="InterPro" id="IPR038586">
    <property type="entry name" value="Tctex-1-like_sf"/>
</dbReference>
<evidence type="ECO:0000256" key="1">
    <source>
        <dbReference type="ARBA" id="ARBA00005361"/>
    </source>
</evidence>
<dbReference type="GO" id="GO:0005737">
    <property type="term" value="C:cytoplasm"/>
    <property type="evidence" value="ECO:0007669"/>
    <property type="project" value="TreeGrafter"/>
</dbReference>
<dbReference type="OrthoDB" id="10248487at2759"/>
<evidence type="ECO:0000313" key="4">
    <source>
        <dbReference type="Proteomes" id="UP000183832"/>
    </source>
</evidence>
<dbReference type="AlphaFoldDB" id="A0A1J1HLX4"/>
<evidence type="ECO:0000256" key="2">
    <source>
        <dbReference type="SAM" id="MobiDB-lite"/>
    </source>
</evidence>
<dbReference type="STRING" id="568069.A0A1J1HLX4"/>
<organism evidence="3 4">
    <name type="scientific">Clunio marinus</name>
    <dbReference type="NCBI Taxonomy" id="568069"/>
    <lineage>
        <taxon>Eukaryota</taxon>
        <taxon>Metazoa</taxon>
        <taxon>Ecdysozoa</taxon>
        <taxon>Arthropoda</taxon>
        <taxon>Hexapoda</taxon>
        <taxon>Insecta</taxon>
        <taxon>Pterygota</taxon>
        <taxon>Neoptera</taxon>
        <taxon>Endopterygota</taxon>
        <taxon>Diptera</taxon>
        <taxon>Nematocera</taxon>
        <taxon>Chironomoidea</taxon>
        <taxon>Chironomidae</taxon>
        <taxon>Clunio</taxon>
    </lineage>
</organism>
<dbReference type="CDD" id="cd21451">
    <property type="entry name" value="DLC-like_TCTEX1D"/>
    <property type="match status" value="1"/>
</dbReference>
<dbReference type="EMBL" id="CVRI01000004">
    <property type="protein sequence ID" value="CRK87225.1"/>
    <property type="molecule type" value="Genomic_DNA"/>
</dbReference>
<dbReference type="InterPro" id="IPR005334">
    <property type="entry name" value="Tctex-1-like"/>
</dbReference>
<gene>
    <name evidence="3" type="ORF">CLUMA_CG001029</name>
</gene>
<dbReference type="GO" id="GO:0007018">
    <property type="term" value="P:microtubule-based movement"/>
    <property type="evidence" value="ECO:0007669"/>
    <property type="project" value="TreeGrafter"/>
</dbReference>
<proteinExistence type="inferred from homology"/>